<feature type="region of interest" description="Disordered" evidence="16">
    <location>
        <begin position="258"/>
        <end position="278"/>
    </location>
</feature>
<proteinExistence type="predicted"/>
<organism evidence="21 22">
    <name type="scientific">Coffea canephora</name>
    <name type="common">Robusta coffee</name>
    <dbReference type="NCBI Taxonomy" id="49390"/>
    <lineage>
        <taxon>Eukaryota</taxon>
        <taxon>Viridiplantae</taxon>
        <taxon>Streptophyta</taxon>
        <taxon>Embryophyta</taxon>
        <taxon>Tracheophyta</taxon>
        <taxon>Spermatophyta</taxon>
        <taxon>Magnoliopsida</taxon>
        <taxon>eudicotyledons</taxon>
        <taxon>Gunneridae</taxon>
        <taxon>Pentapetalae</taxon>
        <taxon>asterids</taxon>
        <taxon>lamiids</taxon>
        <taxon>Gentianales</taxon>
        <taxon>Rubiaceae</taxon>
        <taxon>Ixoroideae</taxon>
        <taxon>Gardenieae complex</taxon>
        <taxon>Bertiereae - Coffeeae clade</taxon>
        <taxon>Coffeeae</taxon>
        <taxon>Coffea</taxon>
    </lineage>
</organism>
<reference evidence="22" key="1">
    <citation type="journal article" date="2014" name="Science">
        <title>The coffee genome provides insight into the convergent evolution of caffeine biosynthesis.</title>
        <authorList>
            <person name="Denoeud F."/>
            <person name="Carretero-Paulet L."/>
            <person name="Dereeper A."/>
            <person name="Droc G."/>
            <person name="Guyot R."/>
            <person name="Pietrella M."/>
            <person name="Zheng C."/>
            <person name="Alberti A."/>
            <person name="Anthony F."/>
            <person name="Aprea G."/>
            <person name="Aury J.M."/>
            <person name="Bento P."/>
            <person name="Bernard M."/>
            <person name="Bocs S."/>
            <person name="Campa C."/>
            <person name="Cenci A."/>
            <person name="Combes M.C."/>
            <person name="Crouzillat D."/>
            <person name="Da Silva C."/>
            <person name="Daddiego L."/>
            <person name="De Bellis F."/>
            <person name="Dussert S."/>
            <person name="Garsmeur O."/>
            <person name="Gayraud T."/>
            <person name="Guignon V."/>
            <person name="Jahn K."/>
            <person name="Jamilloux V."/>
            <person name="Joet T."/>
            <person name="Labadie K."/>
            <person name="Lan T."/>
            <person name="Leclercq J."/>
            <person name="Lepelley M."/>
            <person name="Leroy T."/>
            <person name="Li L.T."/>
            <person name="Librado P."/>
            <person name="Lopez L."/>
            <person name="Munoz A."/>
            <person name="Noel B."/>
            <person name="Pallavicini A."/>
            <person name="Perrotta G."/>
            <person name="Poncet V."/>
            <person name="Pot D."/>
            <person name="Priyono X."/>
            <person name="Rigoreau M."/>
            <person name="Rouard M."/>
            <person name="Rozas J."/>
            <person name="Tranchant-Dubreuil C."/>
            <person name="VanBuren R."/>
            <person name="Zhang Q."/>
            <person name="Andrade A.C."/>
            <person name="Argout X."/>
            <person name="Bertrand B."/>
            <person name="de Kochko A."/>
            <person name="Graziosi G."/>
            <person name="Henry R.J."/>
            <person name="Jayarama X."/>
            <person name="Ming R."/>
            <person name="Nagai C."/>
            <person name="Rounsley S."/>
            <person name="Sankoff D."/>
            <person name="Giuliano G."/>
            <person name="Albert V.A."/>
            <person name="Wincker P."/>
            <person name="Lashermes P."/>
        </authorList>
    </citation>
    <scope>NUCLEOTIDE SEQUENCE [LARGE SCALE GENOMIC DNA]</scope>
    <source>
        <strain evidence="22">cv. DH200-94</strain>
    </source>
</reference>
<sequence length="682" mass="75113">MEHLPKDCSTILSVFFVLTTLFGLTFSAPDFTQFFCSNNIGNYSKNSKYQANLNTLLSSLSTNVSPYGFYNSSVGEDPDRTYALVLCRGDASFQDCETCVNDSANMILQLCPNQKEAIGWYTICMIRYSNKNFFGNMSTRPNFNLQSSVVPPNLSIFNQDLSNLTNSLRDQTVGGFSLKFAAGTRKSDSNITIYALMQCTPDIDGGDCNLCLGWALQVLSQCCYGTEGARVVGPSCSFWYEVFPFYNERVILSRPPPPPSLPPSLVPSPPKPATKGKHGNSTTLIIIGVVGGIALGLLSFCIFSFRRKWRNRRKGEKFQGLEEGDGVKAMQYDFGIISAATNNFSSTNLLGKGGFGAVYKGTLSDGKEIAVKRLSKGSGQGDQEFRNEVLLVAKLQHKSLVRLLGFSLKYEERLLVYEFMSNGSLDKFLFDSAKRSLLDWEQRHKIIESVAKGLLYLHEDSRLKIIHRDLKASNILLDEDMNAKISDFGMAKLFQLHESVAETNRVVGTYGYMAPEYALQGICSDKADVFSYGVLVLEIISGQKNRYVQQGQNVEDLLSIVWKNWIKGTASNIIDSTLKAGSAPIEAIVRCIHIGLLCVQDGVASRPTMASVVFMLHSLSTSLPMPSEPAYFSRSTSIASNNQPQQALEDSKAKRSGQIQPAGGAATNYSLNEASISEFDPR</sequence>
<evidence type="ECO:0000256" key="7">
    <source>
        <dbReference type="ARBA" id="ARBA00022737"/>
    </source>
</evidence>
<evidence type="ECO:0000256" key="15">
    <source>
        <dbReference type="PROSITE-ProRule" id="PRU10141"/>
    </source>
</evidence>
<feature type="binding site" evidence="15">
    <location>
        <position position="372"/>
    </location>
    <ligand>
        <name>ATP</name>
        <dbReference type="ChEBI" id="CHEBI:30616"/>
    </ligand>
</feature>
<keyword evidence="22" id="KW-1185">Reference proteome</keyword>
<dbReference type="SUPFAM" id="SSF56112">
    <property type="entry name" value="Protein kinase-like (PK-like)"/>
    <property type="match status" value="1"/>
</dbReference>
<dbReference type="EMBL" id="HG739124">
    <property type="protein sequence ID" value="CDP09634.1"/>
    <property type="molecule type" value="Genomic_DNA"/>
</dbReference>
<dbReference type="GO" id="GO:0005886">
    <property type="term" value="C:plasma membrane"/>
    <property type="evidence" value="ECO:0007669"/>
    <property type="project" value="TreeGrafter"/>
</dbReference>
<dbReference type="PROSITE" id="PS00107">
    <property type="entry name" value="PROTEIN_KINASE_ATP"/>
    <property type="match status" value="1"/>
</dbReference>
<evidence type="ECO:0000259" key="19">
    <source>
        <dbReference type="PROSITE" id="PS50011"/>
    </source>
</evidence>
<keyword evidence="2" id="KW-0723">Serine/threonine-protein kinase</keyword>
<dbReference type="Pfam" id="PF01657">
    <property type="entry name" value="Stress-antifung"/>
    <property type="match status" value="2"/>
</dbReference>
<keyword evidence="5 17" id="KW-0812">Transmembrane</keyword>
<dbReference type="PANTHER" id="PTHR27002:SF1073">
    <property type="entry name" value="CYSTEINE-RICH RECEPTOR-LIKE PROTEIN KINASE 29"/>
    <property type="match status" value="1"/>
</dbReference>
<evidence type="ECO:0000259" key="20">
    <source>
        <dbReference type="PROSITE" id="PS51473"/>
    </source>
</evidence>
<keyword evidence="10 15" id="KW-0067">ATP-binding</keyword>
<keyword evidence="7" id="KW-0677">Repeat</keyword>
<evidence type="ECO:0000256" key="1">
    <source>
        <dbReference type="ARBA" id="ARBA00004167"/>
    </source>
</evidence>
<dbReference type="PROSITE" id="PS51473">
    <property type="entry name" value="GNK2"/>
    <property type="match status" value="2"/>
</dbReference>
<feature type="domain" description="Gnk2-homologous" evidence="20">
    <location>
        <begin position="31"/>
        <end position="133"/>
    </location>
</feature>
<feature type="region of interest" description="Disordered" evidence="16">
    <location>
        <begin position="637"/>
        <end position="665"/>
    </location>
</feature>
<comment type="subcellular location">
    <subcellularLocation>
        <location evidence="1">Membrane</location>
        <topology evidence="1">Single-pass membrane protein</topology>
    </subcellularLocation>
</comment>
<dbReference type="InterPro" id="IPR008271">
    <property type="entry name" value="Ser/Thr_kinase_AS"/>
</dbReference>
<dbReference type="STRING" id="49390.A0A068UN23"/>
<evidence type="ECO:0000256" key="9">
    <source>
        <dbReference type="ARBA" id="ARBA00022777"/>
    </source>
</evidence>
<evidence type="ECO:0000256" key="18">
    <source>
        <dbReference type="SAM" id="SignalP"/>
    </source>
</evidence>
<evidence type="ECO:0000256" key="11">
    <source>
        <dbReference type="ARBA" id="ARBA00022989"/>
    </source>
</evidence>
<dbReference type="GO" id="GO:0004674">
    <property type="term" value="F:protein serine/threonine kinase activity"/>
    <property type="evidence" value="ECO:0007669"/>
    <property type="project" value="UniProtKB-KW"/>
</dbReference>
<evidence type="ECO:0000256" key="3">
    <source>
        <dbReference type="ARBA" id="ARBA00022553"/>
    </source>
</evidence>
<dbReference type="Pfam" id="PF07714">
    <property type="entry name" value="PK_Tyr_Ser-Thr"/>
    <property type="match status" value="1"/>
</dbReference>
<evidence type="ECO:0000256" key="2">
    <source>
        <dbReference type="ARBA" id="ARBA00022527"/>
    </source>
</evidence>
<dbReference type="GO" id="GO:0009737">
    <property type="term" value="P:response to abscisic acid"/>
    <property type="evidence" value="ECO:0007669"/>
    <property type="project" value="UniProtKB-ARBA"/>
</dbReference>
<dbReference type="Proteomes" id="UP000295252">
    <property type="component" value="Chromosome I"/>
</dbReference>
<dbReference type="GO" id="GO:0005524">
    <property type="term" value="F:ATP binding"/>
    <property type="evidence" value="ECO:0007669"/>
    <property type="project" value="UniProtKB-UniRule"/>
</dbReference>
<evidence type="ECO:0000256" key="17">
    <source>
        <dbReference type="SAM" id="Phobius"/>
    </source>
</evidence>
<accession>A0A068UN23</accession>
<feature type="transmembrane region" description="Helical" evidence="17">
    <location>
        <begin position="284"/>
        <end position="305"/>
    </location>
</feature>
<dbReference type="InterPro" id="IPR002902">
    <property type="entry name" value="GNK2"/>
</dbReference>
<keyword evidence="3" id="KW-0597">Phosphoprotein</keyword>
<protein>
    <submittedName>
        <fullName evidence="21">Uncharacterized protein</fullName>
    </submittedName>
</protein>
<feature type="domain" description="Gnk2-homologous" evidence="20">
    <location>
        <begin position="139"/>
        <end position="245"/>
    </location>
</feature>
<keyword evidence="13" id="KW-0675">Receptor</keyword>
<dbReference type="Gene3D" id="3.30.200.20">
    <property type="entry name" value="Phosphorylase Kinase, domain 1"/>
    <property type="match status" value="1"/>
</dbReference>
<dbReference type="FunFam" id="1.10.510.10:FF:000343">
    <property type="entry name" value="Cysteine-rich receptor-like protein kinase 28"/>
    <property type="match status" value="1"/>
</dbReference>
<dbReference type="InterPro" id="IPR011009">
    <property type="entry name" value="Kinase-like_dom_sf"/>
</dbReference>
<evidence type="ECO:0000256" key="4">
    <source>
        <dbReference type="ARBA" id="ARBA00022679"/>
    </source>
</evidence>
<evidence type="ECO:0000256" key="10">
    <source>
        <dbReference type="ARBA" id="ARBA00022840"/>
    </source>
</evidence>
<evidence type="ECO:0000256" key="13">
    <source>
        <dbReference type="ARBA" id="ARBA00023170"/>
    </source>
</evidence>
<evidence type="ECO:0000256" key="5">
    <source>
        <dbReference type="ARBA" id="ARBA00022692"/>
    </source>
</evidence>
<evidence type="ECO:0000256" key="8">
    <source>
        <dbReference type="ARBA" id="ARBA00022741"/>
    </source>
</evidence>
<dbReference type="Gene3D" id="3.30.430.20">
    <property type="entry name" value="Gnk2 domain, C-X8-C-X2-C motif"/>
    <property type="match status" value="2"/>
</dbReference>
<evidence type="ECO:0000313" key="21">
    <source>
        <dbReference type="EMBL" id="CDP09634.1"/>
    </source>
</evidence>
<dbReference type="Gene3D" id="1.10.510.10">
    <property type="entry name" value="Transferase(Phosphotransferase) domain 1"/>
    <property type="match status" value="1"/>
</dbReference>
<dbReference type="CDD" id="cd12087">
    <property type="entry name" value="TM_EGFR-like"/>
    <property type="match status" value="1"/>
</dbReference>
<dbReference type="InParanoid" id="A0A068UN23"/>
<dbReference type="SMART" id="SM00220">
    <property type="entry name" value="S_TKc"/>
    <property type="match status" value="1"/>
</dbReference>
<feature type="domain" description="Protein kinase" evidence="19">
    <location>
        <begin position="344"/>
        <end position="620"/>
    </location>
</feature>
<feature type="compositionally biased region" description="Polar residues" evidence="16">
    <location>
        <begin position="637"/>
        <end position="648"/>
    </location>
</feature>
<keyword evidence="8 15" id="KW-0547">Nucleotide-binding</keyword>
<dbReference type="CDD" id="cd14066">
    <property type="entry name" value="STKc_IRAK"/>
    <property type="match status" value="1"/>
</dbReference>
<evidence type="ECO:0000313" key="22">
    <source>
        <dbReference type="Proteomes" id="UP000295252"/>
    </source>
</evidence>
<dbReference type="CDD" id="cd23509">
    <property type="entry name" value="Gnk2-like"/>
    <property type="match status" value="2"/>
</dbReference>
<dbReference type="Gramene" id="CDP09634">
    <property type="protein sequence ID" value="CDP09634"/>
    <property type="gene ID" value="GSCOC_T00030029001"/>
</dbReference>
<dbReference type="InterPro" id="IPR017441">
    <property type="entry name" value="Protein_kinase_ATP_BS"/>
</dbReference>
<evidence type="ECO:0000256" key="16">
    <source>
        <dbReference type="SAM" id="MobiDB-lite"/>
    </source>
</evidence>
<dbReference type="InterPro" id="IPR000719">
    <property type="entry name" value="Prot_kinase_dom"/>
</dbReference>
<evidence type="ECO:0000256" key="6">
    <source>
        <dbReference type="ARBA" id="ARBA00022729"/>
    </source>
</evidence>
<dbReference type="AlphaFoldDB" id="A0A068UN23"/>
<dbReference type="FunFam" id="3.30.200.20:FF:000142">
    <property type="entry name" value="Cysteine-rich receptor-like protein kinase 10"/>
    <property type="match status" value="1"/>
</dbReference>
<feature type="compositionally biased region" description="Pro residues" evidence="16">
    <location>
        <begin position="258"/>
        <end position="272"/>
    </location>
</feature>
<evidence type="ECO:0000256" key="12">
    <source>
        <dbReference type="ARBA" id="ARBA00023136"/>
    </source>
</evidence>
<keyword evidence="11 17" id="KW-1133">Transmembrane helix</keyword>
<evidence type="ECO:0000256" key="14">
    <source>
        <dbReference type="ARBA" id="ARBA00023180"/>
    </source>
</evidence>
<keyword evidence="14" id="KW-0325">Glycoprotein</keyword>
<dbReference type="PROSITE" id="PS50011">
    <property type="entry name" value="PROTEIN_KINASE_DOM"/>
    <property type="match status" value="1"/>
</dbReference>
<dbReference type="PANTHER" id="PTHR27002">
    <property type="entry name" value="RECEPTOR-LIKE SERINE/THREONINE-PROTEIN KINASE SD1-8"/>
    <property type="match status" value="1"/>
</dbReference>
<feature type="signal peptide" evidence="18">
    <location>
        <begin position="1"/>
        <end position="27"/>
    </location>
</feature>
<keyword evidence="4" id="KW-0808">Transferase</keyword>
<gene>
    <name evidence="21" type="ORF">GSCOC_T00030029001</name>
</gene>
<dbReference type="OrthoDB" id="4062651at2759"/>
<keyword evidence="9" id="KW-0418">Kinase</keyword>
<dbReference type="FunFam" id="3.30.430.20:FF:000003">
    <property type="entry name" value="Cysteine-rich RLK (RECEPTOR-like protein kinase) 10"/>
    <property type="match status" value="1"/>
</dbReference>
<dbReference type="PhylomeDB" id="A0A068UN23"/>
<feature type="chain" id="PRO_5001655056" evidence="18">
    <location>
        <begin position="28"/>
        <end position="682"/>
    </location>
</feature>
<dbReference type="OMA" id="NDSANMI"/>
<keyword evidence="12 17" id="KW-0472">Membrane</keyword>
<dbReference type="InterPro" id="IPR038408">
    <property type="entry name" value="GNK2_sf"/>
</dbReference>
<dbReference type="InterPro" id="IPR001245">
    <property type="entry name" value="Ser-Thr/Tyr_kinase_cat_dom"/>
</dbReference>
<keyword evidence="6 18" id="KW-0732">Signal</keyword>
<name>A0A068UN23_COFCA</name>
<dbReference type="PROSITE" id="PS00108">
    <property type="entry name" value="PROTEIN_KINASE_ST"/>
    <property type="match status" value="1"/>
</dbReference>